<feature type="domain" description="AraC effector-binding" evidence="1">
    <location>
        <begin position="1"/>
        <end position="160"/>
    </location>
</feature>
<evidence type="ECO:0000313" key="3">
    <source>
        <dbReference type="EMBL" id="QUO40398.1"/>
    </source>
</evidence>
<dbReference type="PANTHER" id="PTHR36444">
    <property type="entry name" value="TRANSCRIPTIONAL REGULATOR PROTEIN YOBU-RELATED"/>
    <property type="match status" value="1"/>
</dbReference>
<evidence type="ECO:0000313" key="2">
    <source>
        <dbReference type="EMBL" id="QQE73317.1"/>
    </source>
</evidence>
<evidence type="ECO:0000313" key="5">
    <source>
        <dbReference type="Proteomes" id="UP000677234"/>
    </source>
</evidence>
<dbReference type="Gene3D" id="3.20.80.10">
    <property type="entry name" value="Regulatory factor, effector binding domain"/>
    <property type="match status" value="1"/>
</dbReference>
<gene>
    <name evidence="2" type="ORF">JD108_15600</name>
    <name evidence="3" type="ORF">KDJ56_15545</name>
</gene>
<sequence length="160" mass="18489">MSGNIVQMPQMLLVGMSYSGEFQTLGVEMPKLWEIFWERAGEIGHLKSALPVYGVSDESRVGSYRIYTEYLAVEVKKVDTIPVGMVGFTIPARRYAQFTHQGPMEQVQSSYRDAFAWLRQEGLELDEHAFRLERYDDRYLPPRHAADRPENAYDILLPLR</sequence>
<dbReference type="InterPro" id="IPR053182">
    <property type="entry name" value="YobU-like_regulator"/>
</dbReference>
<dbReference type="RefSeq" id="WP_198826943.1">
    <property type="nucleotide sequence ID" value="NZ_CP066308.1"/>
</dbReference>
<dbReference type="KEGG" id="bcop:JD108_15600"/>
<dbReference type="InterPro" id="IPR010499">
    <property type="entry name" value="AraC_E-bd"/>
</dbReference>
<dbReference type="InterPro" id="IPR011256">
    <property type="entry name" value="Reg_factor_effector_dom_sf"/>
</dbReference>
<accession>A0A7T5EIS0</accession>
<protein>
    <submittedName>
        <fullName evidence="2">GyrI-like domain-containing protein</fullName>
    </submittedName>
</protein>
<proteinExistence type="predicted"/>
<dbReference type="EMBL" id="CP066308">
    <property type="protein sequence ID" value="QQE73317.1"/>
    <property type="molecule type" value="Genomic_DNA"/>
</dbReference>
<reference evidence="3" key="2">
    <citation type="submission" date="2021-04" db="EMBL/GenBank/DDBJ databases">
        <title>Brevibacillus composti FJAT-54423, complete genome.</title>
        <authorList>
            <person name="Tang R."/>
        </authorList>
    </citation>
    <scope>NUCLEOTIDE SEQUENCE</scope>
    <source>
        <strain evidence="3">FJAT-54424</strain>
    </source>
</reference>
<dbReference type="SUPFAM" id="SSF55136">
    <property type="entry name" value="Probable bacterial effector-binding domain"/>
    <property type="match status" value="1"/>
</dbReference>
<dbReference type="InterPro" id="IPR029441">
    <property type="entry name" value="Cass2"/>
</dbReference>
<dbReference type="AlphaFoldDB" id="A0A7T5EIS0"/>
<dbReference type="EMBL" id="CP073708">
    <property type="protein sequence ID" value="QUO40398.1"/>
    <property type="molecule type" value="Genomic_DNA"/>
</dbReference>
<reference evidence="2 4" key="1">
    <citation type="submission" date="2020-12" db="EMBL/GenBank/DDBJ databases">
        <title>strain FJAT-54423T represents a novel species of the genus Brevibacillus.</title>
        <authorList>
            <person name="Tang R."/>
        </authorList>
    </citation>
    <scope>NUCLEOTIDE SEQUENCE [LARGE SCALE GENOMIC DNA]</scope>
    <source>
        <strain evidence="2 4">FJAT-54423</strain>
    </source>
</reference>
<dbReference type="Pfam" id="PF14526">
    <property type="entry name" value="Cass2"/>
    <property type="match status" value="1"/>
</dbReference>
<dbReference type="Proteomes" id="UP000677234">
    <property type="component" value="Chromosome"/>
</dbReference>
<dbReference type="Proteomes" id="UP000595847">
    <property type="component" value="Chromosome"/>
</dbReference>
<evidence type="ECO:0000259" key="1">
    <source>
        <dbReference type="SMART" id="SM00871"/>
    </source>
</evidence>
<keyword evidence="5" id="KW-1185">Reference proteome</keyword>
<dbReference type="PANTHER" id="PTHR36444:SF2">
    <property type="entry name" value="TRANSCRIPTIONAL REGULATOR PROTEIN YOBU-RELATED"/>
    <property type="match status" value="1"/>
</dbReference>
<evidence type="ECO:0000313" key="4">
    <source>
        <dbReference type="Proteomes" id="UP000595847"/>
    </source>
</evidence>
<name>A0A7T5EIS0_9BACL</name>
<organism evidence="2 4">
    <name type="scientific">Brevibacillus composti</name>
    <dbReference type="NCBI Taxonomy" id="2796470"/>
    <lineage>
        <taxon>Bacteria</taxon>
        <taxon>Bacillati</taxon>
        <taxon>Bacillota</taxon>
        <taxon>Bacilli</taxon>
        <taxon>Bacillales</taxon>
        <taxon>Paenibacillaceae</taxon>
        <taxon>Brevibacillus</taxon>
    </lineage>
</organism>
<dbReference type="SMART" id="SM00871">
    <property type="entry name" value="AraC_E_bind"/>
    <property type="match status" value="1"/>
</dbReference>